<dbReference type="Proteomes" id="UP000001396">
    <property type="component" value="Unassembled WGS sequence"/>
</dbReference>
<dbReference type="InParanoid" id="D3BJ97"/>
<evidence type="ECO:0000313" key="10">
    <source>
        <dbReference type="EMBL" id="EFA77977.1"/>
    </source>
</evidence>
<dbReference type="Pfam" id="PF01242">
    <property type="entry name" value="PTPS"/>
    <property type="match status" value="1"/>
</dbReference>
<dbReference type="PANTHER" id="PTHR12589:SF7">
    <property type="entry name" value="6-PYRUVOYL TETRAHYDROBIOPTERIN SYNTHASE"/>
    <property type="match status" value="1"/>
</dbReference>
<dbReference type="GO" id="GO:0005739">
    <property type="term" value="C:mitochondrion"/>
    <property type="evidence" value="ECO:0007669"/>
    <property type="project" value="TreeGrafter"/>
</dbReference>
<evidence type="ECO:0000256" key="1">
    <source>
        <dbReference type="ARBA" id="ARBA00005126"/>
    </source>
</evidence>
<dbReference type="RefSeq" id="XP_020430105.1">
    <property type="nucleotide sequence ID" value="XM_020579430.1"/>
</dbReference>
<organism evidence="10 11">
    <name type="scientific">Heterostelium pallidum (strain ATCC 26659 / Pp 5 / PN500)</name>
    <name type="common">Cellular slime mold</name>
    <name type="synonym">Polysphondylium pallidum</name>
    <dbReference type="NCBI Taxonomy" id="670386"/>
    <lineage>
        <taxon>Eukaryota</taxon>
        <taxon>Amoebozoa</taxon>
        <taxon>Evosea</taxon>
        <taxon>Eumycetozoa</taxon>
        <taxon>Dictyostelia</taxon>
        <taxon>Acytosteliales</taxon>
        <taxon>Acytosteliaceae</taxon>
        <taxon>Heterostelium</taxon>
    </lineage>
</organism>
<feature type="binding site" evidence="9">
    <location>
        <position position="43"/>
    </location>
    <ligand>
        <name>Zn(2+)</name>
        <dbReference type="ChEBI" id="CHEBI:29105"/>
    </ligand>
</feature>
<feature type="active site" description="Charge relay system" evidence="8">
    <location>
        <position position="82"/>
    </location>
</feature>
<evidence type="ECO:0000313" key="11">
    <source>
        <dbReference type="Proteomes" id="UP000001396"/>
    </source>
</evidence>
<comment type="cofactor">
    <cofactor evidence="7 9">
        <name>Zn(2+)</name>
        <dbReference type="ChEBI" id="CHEBI:29105"/>
    </cofactor>
    <text evidence="7 9">Binds 1 zinc ion per subunit.</text>
</comment>
<protein>
    <recommendedName>
        <fullName evidence="7">6-pyruvoyl tetrahydrobiopterin synthase</fullName>
        <shortName evidence="7">PTP synthase</shortName>
        <shortName evidence="7">PTPS</shortName>
        <ecNumber evidence="7">4.2.3.12</ecNumber>
    </recommendedName>
</protein>
<dbReference type="STRING" id="670386.D3BJ97"/>
<dbReference type="GO" id="GO:0046872">
    <property type="term" value="F:metal ion binding"/>
    <property type="evidence" value="ECO:0007669"/>
    <property type="project" value="UniProtKB-KW"/>
</dbReference>
<keyword evidence="5 7" id="KW-0783">Tetrahydrobiopterin biosynthesis</keyword>
<dbReference type="EMBL" id="ADBJ01000038">
    <property type="protein sequence ID" value="EFA77977.1"/>
    <property type="molecule type" value="Genomic_DNA"/>
</dbReference>
<evidence type="ECO:0000256" key="9">
    <source>
        <dbReference type="PIRSR" id="PIRSR006113-2"/>
    </source>
</evidence>
<dbReference type="GO" id="GO:0006729">
    <property type="term" value="P:tetrahydrobiopterin biosynthetic process"/>
    <property type="evidence" value="ECO:0007669"/>
    <property type="project" value="UniProtKB-UniPathway"/>
</dbReference>
<evidence type="ECO:0000256" key="5">
    <source>
        <dbReference type="ARBA" id="ARBA00023007"/>
    </source>
</evidence>
<dbReference type="AlphaFoldDB" id="D3BJ97"/>
<accession>D3BJ97</accession>
<dbReference type="GO" id="GO:0003874">
    <property type="term" value="F:6-pyruvoyltetrahydropterin synthase activity"/>
    <property type="evidence" value="ECO:0007669"/>
    <property type="project" value="UniProtKB-EC"/>
</dbReference>
<dbReference type="UniPathway" id="UPA00849">
    <property type="reaction ID" value="UER00819"/>
</dbReference>
<feature type="binding site" evidence="9">
    <location>
        <position position="41"/>
    </location>
    <ligand>
        <name>Zn(2+)</name>
        <dbReference type="ChEBI" id="CHEBI:29105"/>
    </ligand>
</feature>
<dbReference type="PIRSF" id="PIRSF006113">
    <property type="entry name" value="PTP_synth"/>
    <property type="match status" value="1"/>
</dbReference>
<evidence type="ECO:0000256" key="6">
    <source>
        <dbReference type="ARBA" id="ARBA00023239"/>
    </source>
</evidence>
<gene>
    <name evidence="10" type="primary">ptsA</name>
    <name evidence="10" type="ORF">PPL_08622</name>
</gene>
<keyword evidence="11" id="KW-1185">Reference proteome</keyword>
<sequence length="138" mass="15984">MASKVVILTRREVFSASHRLYSEHLTEEENKATYGKCINQHGHNYTLEVSVRGKLNEKTGMFINATELKQIIKEEIMDRMDHKNLEVDVKEFQGVVTTTENLCVVIYELLAKRLGELLYEVKILETENNYVIYRGDSS</sequence>
<comment type="pathway">
    <text evidence="1 7">Cofactor biosynthesis; tetrahydrobiopterin biosynthesis; tetrahydrobiopterin from 7,8-dihydroneopterin triphosphate: step 1/3.</text>
</comment>
<dbReference type="Gene3D" id="3.30.479.10">
    <property type="entry name" value="6-pyruvoyl tetrahydropterin synthase/QueD"/>
    <property type="match status" value="1"/>
</dbReference>
<dbReference type="FunFam" id="3.30.479.10:FF:000003">
    <property type="entry name" value="6-pyruvoyl tetrahydrobiopterin synthase"/>
    <property type="match status" value="1"/>
</dbReference>
<dbReference type="FunCoup" id="D3BJ97">
    <property type="interactions" value="129"/>
</dbReference>
<keyword evidence="4 7" id="KW-0862">Zinc</keyword>
<reference evidence="10 11" key="1">
    <citation type="journal article" date="2011" name="Genome Res.">
        <title>Phylogeny-wide analysis of social amoeba genomes highlights ancient origins for complex intercellular communication.</title>
        <authorList>
            <person name="Heidel A.J."/>
            <person name="Lawal H.M."/>
            <person name="Felder M."/>
            <person name="Schilde C."/>
            <person name="Helps N.R."/>
            <person name="Tunggal B."/>
            <person name="Rivero F."/>
            <person name="John U."/>
            <person name="Schleicher M."/>
            <person name="Eichinger L."/>
            <person name="Platzer M."/>
            <person name="Noegel A.A."/>
            <person name="Schaap P."/>
            <person name="Gloeckner G."/>
        </authorList>
    </citation>
    <scope>NUCLEOTIDE SEQUENCE [LARGE SCALE GENOMIC DNA]</scope>
    <source>
        <strain evidence="11">ATCC 26659 / Pp 5 / PN500</strain>
    </source>
</reference>
<name>D3BJ97_HETP5</name>
<feature type="active site" description="Proton acceptor" evidence="8">
    <location>
        <position position="37"/>
    </location>
</feature>
<dbReference type="EC" id="4.2.3.12" evidence="7"/>
<proteinExistence type="inferred from homology"/>
<keyword evidence="3 7" id="KW-0479">Metal-binding</keyword>
<dbReference type="SUPFAM" id="SSF55620">
    <property type="entry name" value="Tetrahydrobiopterin biosynthesis enzymes-like"/>
    <property type="match status" value="1"/>
</dbReference>
<comment type="similarity">
    <text evidence="2 7">Belongs to the PTPS family.</text>
</comment>
<evidence type="ECO:0000256" key="4">
    <source>
        <dbReference type="ARBA" id="ARBA00022833"/>
    </source>
</evidence>
<feature type="active site" description="Charge relay system" evidence="8">
    <location>
        <position position="125"/>
    </location>
</feature>
<dbReference type="InterPro" id="IPR007115">
    <property type="entry name" value="6-PTP_synth/QueD"/>
</dbReference>
<feature type="binding site" evidence="9">
    <location>
        <position position="18"/>
    </location>
    <ligand>
        <name>Zn(2+)</name>
        <dbReference type="ChEBI" id="CHEBI:29105"/>
    </ligand>
</feature>
<dbReference type="InterPro" id="IPR038418">
    <property type="entry name" value="6-PTP_synth/QueD_sf"/>
</dbReference>
<keyword evidence="6 7" id="KW-0456">Lyase</keyword>
<evidence type="ECO:0000256" key="2">
    <source>
        <dbReference type="ARBA" id="ARBA00009164"/>
    </source>
</evidence>
<dbReference type="GeneID" id="31364101"/>
<evidence type="ECO:0000256" key="7">
    <source>
        <dbReference type="PIRNR" id="PIRNR006113"/>
    </source>
</evidence>
<comment type="catalytic activity">
    <reaction evidence="7">
        <text>7,8-dihydroneopterin 3'-triphosphate = 6-pyruvoyl-5,6,7,8-tetrahydropterin + triphosphate + H(+)</text>
        <dbReference type="Rhea" id="RHEA:22048"/>
        <dbReference type="ChEBI" id="CHEBI:15378"/>
        <dbReference type="ChEBI" id="CHEBI:18036"/>
        <dbReference type="ChEBI" id="CHEBI:58462"/>
        <dbReference type="ChEBI" id="CHEBI:136564"/>
        <dbReference type="EC" id="4.2.3.12"/>
    </reaction>
</comment>
<dbReference type="PANTHER" id="PTHR12589">
    <property type="entry name" value="PYRUVOYL TETRAHYDROBIOPTERIN SYNTHASE"/>
    <property type="match status" value="1"/>
</dbReference>
<evidence type="ECO:0000256" key="3">
    <source>
        <dbReference type="ARBA" id="ARBA00022723"/>
    </source>
</evidence>
<dbReference type="OMA" id="HFNAAHK"/>
<comment type="caution">
    <text evidence="10">The sequence shown here is derived from an EMBL/GenBank/DDBJ whole genome shotgun (WGS) entry which is preliminary data.</text>
</comment>
<evidence type="ECO:0000256" key="8">
    <source>
        <dbReference type="PIRSR" id="PIRSR006113-1"/>
    </source>
</evidence>